<evidence type="ECO:0000313" key="2">
    <source>
        <dbReference type="EMBL" id="CAF1177936.1"/>
    </source>
</evidence>
<feature type="transmembrane region" description="Helical" evidence="1">
    <location>
        <begin position="130"/>
        <end position="149"/>
    </location>
</feature>
<organism evidence="2 4">
    <name type="scientific">Adineta steineri</name>
    <dbReference type="NCBI Taxonomy" id="433720"/>
    <lineage>
        <taxon>Eukaryota</taxon>
        <taxon>Metazoa</taxon>
        <taxon>Spiralia</taxon>
        <taxon>Gnathifera</taxon>
        <taxon>Rotifera</taxon>
        <taxon>Eurotatoria</taxon>
        <taxon>Bdelloidea</taxon>
        <taxon>Adinetida</taxon>
        <taxon>Adinetidae</taxon>
        <taxon>Adineta</taxon>
    </lineage>
</organism>
<dbReference type="EMBL" id="CAJNON010000297">
    <property type="protein sequence ID" value="CAF1177936.1"/>
    <property type="molecule type" value="Genomic_DNA"/>
</dbReference>
<protein>
    <submittedName>
        <fullName evidence="2">Uncharacterized protein</fullName>
    </submittedName>
</protein>
<proteinExistence type="predicted"/>
<keyword evidence="1" id="KW-0812">Transmembrane</keyword>
<feature type="transmembrane region" description="Helical" evidence="1">
    <location>
        <begin position="94"/>
        <end position="118"/>
    </location>
</feature>
<sequence>MTSNTTLVTKLVETTTSNLISERENLFKKISQLINNGTELYKHQIADLIEPEKYNVRSAHIIIWIFCIITYLLAIPICVRFIRSKAYLNPIDYFSFQIILCAFFAWIPSLILILYYWFQVFSLRLCRLHYVILSTNETVPLIFVLYMIVERFLYAHPSYKQKIPMFSRMYFMHLYAIFTWLLTLLIYAFASPFNQNYSSSIISVYTAKYCPYNFSKLQSIATARSIIYFCLFFPATILISFVLRYFYLMRGTSQVPPIEKLWTIRVTALLCILVFYDVYLFYLEHISESYRSFILASVLRSTFYLMQLIIILWTDPYWIELLLERCACFFCLLTGQRRSPTTPVAIEADTEINTLPYSTSAGHYSLVDDNVDDEFDRAPYGPQPTLRVVV</sequence>
<keyword evidence="1" id="KW-1133">Transmembrane helix</keyword>
<evidence type="ECO:0000313" key="3">
    <source>
        <dbReference type="EMBL" id="CAF3494977.1"/>
    </source>
</evidence>
<feature type="transmembrane region" description="Helical" evidence="1">
    <location>
        <begin position="226"/>
        <end position="247"/>
    </location>
</feature>
<evidence type="ECO:0000313" key="4">
    <source>
        <dbReference type="Proteomes" id="UP000663891"/>
    </source>
</evidence>
<dbReference type="Proteomes" id="UP000663891">
    <property type="component" value="Unassembled WGS sequence"/>
</dbReference>
<dbReference type="OrthoDB" id="9989023at2759"/>
<evidence type="ECO:0000256" key="1">
    <source>
        <dbReference type="SAM" id="Phobius"/>
    </source>
</evidence>
<gene>
    <name evidence="3" type="ORF">OKA104_LOCUS1162</name>
    <name evidence="2" type="ORF">VCS650_LOCUS24315</name>
</gene>
<name>A0A814UJJ6_9BILA</name>
<feature type="transmembrane region" description="Helical" evidence="1">
    <location>
        <begin position="262"/>
        <end position="281"/>
    </location>
</feature>
<feature type="transmembrane region" description="Helical" evidence="1">
    <location>
        <begin position="170"/>
        <end position="190"/>
    </location>
</feature>
<dbReference type="AlphaFoldDB" id="A0A814UJJ6"/>
<comment type="caution">
    <text evidence="2">The sequence shown here is derived from an EMBL/GenBank/DDBJ whole genome shotgun (WGS) entry which is preliminary data.</text>
</comment>
<dbReference type="Proteomes" id="UP000663881">
    <property type="component" value="Unassembled WGS sequence"/>
</dbReference>
<keyword evidence="1" id="KW-0472">Membrane</keyword>
<feature type="transmembrane region" description="Helical" evidence="1">
    <location>
        <begin position="293"/>
        <end position="313"/>
    </location>
</feature>
<dbReference type="EMBL" id="CAJOAY010000026">
    <property type="protein sequence ID" value="CAF3494977.1"/>
    <property type="molecule type" value="Genomic_DNA"/>
</dbReference>
<accession>A0A814UJJ6</accession>
<reference evidence="2" key="1">
    <citation type="submission" date="2021-02" db="EMBL/GenBank/DDBJ databases">
        <authorList>
            <person name="Nowell W R."/>
        </authorList>
    </citation>
    <scope>NUCLEOTIDE SEQUENCE</scope>
</reference>
<feature type="transmembrane region" description="Helical" evidence="1">
    <location>
        <begin position="61"/>
        <end position="82"/>
    </location>
</feature>